<organism evidence="4 5">
    <name type="scientific">Labilibaculum manganireducens</name>
    <dbReference type="NCBI Taxonomy" id="1940525"/>
    <lineage>
        <taxon>Bacteria</taxon>
        <taxon>Pseudomonadati</taxon>
        <taxon>Bacteroidota</taxon>
        <taxon>Bacteroidia</taxon>
        <taxon>Marinilabiliales</taxon>
        <taxon>Marinifilaceae</taxon>
        <taxon>Labilibaculum</taxon>
    </lineage>
</organism>
<evidence type="ECO:0000256" key="1">
    <source>
        <dbReference type="ARBA" id="ARBA00022737"/>
    </source>
</evidence>
<name>A0A2N3I075_9BACT</name>
<dbReference type="EMBL" id="MVDE01000027">
    <property type="protein sequence ID" value="PKQ63719.1"/>
    <property type="molecule type" value="Genomic_DNA"/>
</dbReference>
<dbReference type="InterPro" id="IPR051012">
    <property type="entry name" value="CellSynth/LPSAsmb/PSIAsmb"/>
</dbReference>
<dbReference type="AlphaFoldDB" id="A0A2N3I075"/>
<evidence type="ECO:0008006" key="6">
    <source>
        <dbReference type="Google" id="ProtNLM"/>
    </source>
</evidence>
<sequence length="605" mass="69986">MKKFIVSFLILISFLGSEYSYSQNNIQTESQLAFNYFRDKEYRPASSLFFNLHKITRSRTYFNYYIDCLIQLEDYQEAEKSIKKEIKKNPDDRSFLIDLGFVYKTAGENDQSLAQYNQVLKDLIPVRSEITSIANTFVRKREYEFAVKTYEIGRKLLNQEHLFHMELATIFLSQRDFEKMVSEYLLALSVDPTQIKTVENHLQSALLQDINSSLDPILKNQLLQKIQTETENLSLKELLQWYFMQKKQFQAAFTQARSIDLIGKEDGSRLLSLASAARTNDDFKTALECYQHVVDKGSSSPNYLNARVGDLETRYLLLQKQNSTSKSDWLELSGRYKKFFSEENTALQNSSVLIQYAHINSFFLNQTAESTELLEKALASSGLSQQNRSELKLELADIKLFTNEKWDAILLYSQIEKSNKNNTIGFEAKFKKAKVSYFMGELKWAKAQLDALKGSTSKLIANDAIFLSQLISDNTTLDTSYTAMKIYAEAEFLMYQRKDSLALLKLDELLKNNPGHSLTDEVYFLKYEIFIKTNKTEQALLALSKIIEEHPYETLAPKALFTQGELLQKLNETEKAMENYKNIVTEYSDSIYSVEARKKLNDLRK</sequence>
<dbReference type="Pfam" id="PF13174">
    <property type="entry name" value="TPR_6"/>
    <property type="match status" value="1"/>
</dbReference>
<evidence type="ECO:0000256" key="3">
    <source>
        <dbReference type="SAM" id="Coils"/>
    </source>
</evidence>
<accession>A0A2N3I075</accession>
<dbReference type="PANTHER" id="PTHR45586:SF1">
    <property type="entry name" value="LIPOPOLYSACCHARIDE ASSEMBLY PROTEIN B"/>
    <property type="match status" value="1"/>
</dbReference>
<dbReference type="PANTHER" id="PTHR45586">
    <property type="entry name" value="TPR REPEAT-CONTAINING PROTEIN PA4667"/>
    <property type="match status" value="1"/>
</dbReference>
<dbReference type="SMART" id="SM00028">
    <property type="entry name" value="TPR"/>
    <property type="match status" value="5"/>
</dbReference>
<reference evidence="4 5" key="1">
    <citation type="journal article" date="2017" name="Front. Microbiol.">
        <title>Labilibaculum manganireducens gen. nov., sp. nov. and Labilibaculum filiforme sp. nov., Novel Bacteroidetes Isolated from Subsurface Sediments of the Baltic Sea.</title>
        <authorList>
            <person name="Vandieken V."/>
            <person name="Marshall I.P."/>
            <person name="Niemann H."/>
            <person name="Engelen B."/>
            <person name="Cypionka H."/>
        </authorList>
    </citation>
    <scope>NUCLEOTIDE SEQUENCE [LARGE SCALE GENOMIC DNA]</scope>
    <source>
        <strain evidence="4 5">59.10-2M</strain>
    </source>
</reference>
<feature type="coiled-coil region" evidence="3">
    <location>
        <begin position="563"/>
        <end position="590"/>
    </location>
</feature>
<dbReference type="SUPFAM" id="SSF81901">
    <property type="entry name" value="HCP-like"/>
    <property type="match status" value="1"/>
</dbReference>
<dbReference type="Proteomes" id="UP000233618">
    <property type="component" value="Unassembled WGS sequence"/>
</dbReference>
<keyword evidence="3" id="KW-0175">Coiled coil</keyword>
<dbReference type="Gene3D" id="1.25.40.10">
    <property type="entry name" value="Tetratricopeptide repeat domain"/>
    <property type="match status" value="4"/>
</dbReference>
<dbReference type="RefSeq" id="WP_101310761.1">
    <property type="nucleotide sequence ID" value="NZ_MVDE01000027.1"/>
</dbReference>
<dbReference type="SUPFAM" id="SSF48452">
    <property type="entry name" value="TPR-like"/>
    <property type="match status" value="2"/>
</dbReference>
<keyword evidence="2" id="KW-0802">TPR repeat</keyword>
<gene>
    <name evidence="4" type="ORF">BZG01_15515</name>
</gene>
<dbReference type="InterPro" id="IPR011990">
    <property type="entry name" value="TPR-like_helical_dom_sf"/>
</dbReference>
<keyword evidence="1" id="KW-0677">Repeat</keyword>
<comment type="caution">
    <text evidence="4">The sequence shown here is derived from an EMBL/GenBank/DDBJ whole genome shotgun (WGS) entry which is preliminary data.</text>
</comment>
<evidence type="ECO:0000313" key="5">
    <source>
        <dbReference type="Proteomes" id="UP000233618"/>
    </source>
</evidence>
<protein>
    <recommendedName>
        <fullName evidence="6">Tetratricopeptide repeat-like domain-containing protein</fullName>
    </recommendedName>
</protein>
<evidence type="ECO:0000256" key="2">
    <source>
        <dbReference type="ARBA" id="ARBA00022803"/>
    </source>
</evidence>
<evidence type="ECO:0000313" key="4">
    <source>
        <dbReference type="EMBL" id="PKQ63719.1"/>
    </source>
</evidence>
<keyword evidence="5" id="KW-1185">Reference proteome</keyword>
<proteinExistence type="predicted"/>
<dbReference type="InterPro" id="IPR019734">
    <property type="entry name" value="TPR_rpt"/>
</dbReference>